<evidence type="ECO:0000256" key="3">
    <source>
        <dbReference type="ARBA" id="ARBA00022692"/>
    </source>
</evidence>
<evidence type="ECO:0000256" key="4">
    <source>
        <dbReference type="ARBA" id="ARBA00022989"/>
    </source>
</evidence>
<comment type="subcellular location">
    <subcellularLocation>
        <location evidence="1">Membrane</location>
        <topology evidence="1">Multi-pass membrane protein</topology>
    </subcellularLocation>
</comment>
<sequence>MHALYSLVLLNKCYPGVDEAAAKVKLAGMLKLDKQTLERLLAKQEVVIKRKLDKEAAQKYSDSLSQTGFMVSIKEEAPPIESSLSLVAKETTDRSSEPTRQPDEAQPEAGNVYRSPQVDVDISRRVFCRHCGAQISAEATFCSACGVGQVIGSPKNKYIAGFLAIFLGFLGVHRFYLGQWWGVFYILLFLTGLSLIISIIEGIVFLCTPKVSWLRRYGNVPPTTPIVAIIVGIIAFIMVAGILASIAIPAYQDYAIRAKIGEGLSFSEQAKEQLSLFIQANNIFPESNAQAGLPETMSNEIVSSVRVSKGGLLTIQFHKEVTHQPGQTITFRPTLVNGRVEWDCSGGSLLAKYRPIACRSSSESVGGVKQVDSADGRLSVKVPSRWNMIEQLHEEAVLQVAHLRDENYLVILAESKTDFAENVDIGKYGKQVSEIILTNFEQSELISGPTSLEINGQPAFSYEIIGQAQRVNIYYYFVVAQSDEEYFQLVSWTLKSRMNTNKPTLQQITQSFKTH</sequence>
<dbReference type="GO" id="GO:0015979">
    <property type="term" value="P:photosynthesis"/>
    <property type="evidence" value="ECO:0007669"/>
    <property type="project" value="InterPro"/>
</dbReference>
<dbReference type="EMBL" id="NDXW01000001">
    <property type="protein sequence ID" value="RDH43964.1"/>
    <property type="molecule type" value="Genomic_DNA"/>
</dbReference>
<dbReference type="Pfam" id="PF01789">
    <property type="entry name" value="PsbP"/>
    <property type="match status" value="1"/>
</dbReference>
<dbReference type="InterPro" id="IPR007829">
    <property type="entry name" value="TM2"/>
</dbReference>
<dbReference type="Gene3D" id="3.30.700.10">
    <property type="entry name" value="Glycoprotein, Type 4 Pilin"/>
    <property type="match status" value="1"/>
</dbReference>
<dbReference type="GO" id="GO:0005509">
    <property type="term" value="F:calcium ion binding"/>
    <property type="evidence" value="ECO:0007669"/>
    <property type="project" value="InterPro"/>
</dbReference>
<evidence type="ECO:0000256" key="7">
    <source>
        <dbReference type="SAM" id="Phobius"/>
    </source>
</evidence>
<dbReference type="GO" id="GO:0009654">
    <property type="term" value="C:photosystem II oxygen evolving complex"/>
    <property type="evidence" value="ECO:0007669"/>
    <property type="project" value="InterPro"/>
</dbReference>
<name>A0A4P9VNI9_9GAMM</name>
<proteinExistence type="inferred from homology"/>
<dbReference type="Gene3D" id="3.40.1000.10">
    <property type="entry name" value="Mog1/PsbP, alpha/beta/alpha sandwich"/>
    <property type="match status" value="1"/>
</dbReference>
<keyword evidence="5 7" id="KW-0472">Membrane</keyword>
<feature type="domain" description="TM2" evidence="9">
    <location>
        <begin position="154"/>
        <end position="203"/>
    </location>
</feature>
<dbReference type="GO" id="GO:0007155">
    <property type="term" value="P:cell adhesion"/>
    <property type="evidence" value="ECO:0007669"/>
    <property type="project" value="InterPro"/>
</dbReference>
<dbReference type="Proteomes" id="UP000257039">
    <property type="component" value="Unassembled WGS sequence"/>
</dbReference>
<dbReference type="InterPro" id="IPR045584">
    <property type="entry name" value="Pilin-like"/>
</dbReference>
<keyword evidence="3 7" id="KW-0812">Transmembrane</keyword>
<feature type="compositionally biased region" description="Basic and acidic residues" evidence="6">
    <location>
        <begin position="90"/>
        <end position="103"/>
    </location>
</feature>
<evidence type="ECO:0000256" key="5">
    <source>
        <dbReference type="ARBA" id="ARBA00023136"/>
    </source>
</evidence>
<dbReference type="InterPro" id="IPR002683">
    <property type="entry name" value="PsbP_C"/>
</dbReference>
<accession>A0A4P9VNI9</accession>
<evidence type="ECO:0000259" key="8">
    <source>
        <dbReference type="Pfam" id="PF01789"/>
    </source>
</evidence>
<evidence type="ECO:0000313" key="12">
    <source>
        <dbReference type="Proteomes" id="UP000257039"/>
    </source>
</evidence>
<dbReference type="InterPro" id="IPR026870">
    <property type="entry name" value="Zinc_ribbon_dom"/>
</dbReference>
<dbReference type="GO" id="GO:0019898">
    <property type="term" value="C:extrinsic component of membrane"/>
    <property type="evidence" value="ECO:0007669"/>
    <property type="project" value="InterPro"/>
</dbReference>
<dbReference type="Pfam" id="PF13240">
    <property type="entry name" value="Zn_Ribbon_1"/>
    <property type="match status" value="1"/>
</dbReference>
<organism evidence="11 12">
    <name type="scientific">Zooshikella ganghwensis</name>
    <dbReference type="NCBI Taxonomy" id="202772"/>
    <lineage>
        <taxon>Bacteria</taxon>
        <taxon>Pseudomonadati</taxon>
        <taxon>Pseudomonadota</taxon>
        <taxon>Gammaproteobacteria</taxon>
        <taxon>Oceanospirillales</taxon>
        <taxon>Zooshikellaceae</taxon>
        <taxon>Zooshikella</taxon>
    </lineage>
</organism>
<feature type="transmembrane region" description="Helical" evidence="7">
    <location>
        <begin position="158"/>
        <end position="177"/>
    </location>
</feature>
<evidence type="ECO:0000259" key="10">
    <source>
        <dbReference type="Pfam" id="PF13240"/>
    </source>
</evidence>
<keyword evidence="4 7" id="KW-1133">Transmembrane helix</keyword>
<feature type="transmembrane region" description="Helical" evidence="7">
    <location>
        <begin position="183"/>
        <end position="206"/>
    </location>
</feature>
<feature type="domain" description="Zinc-ribbon" evidence="10">
    <location>
        <begin position="127"/>
        <end position="146"/>
    </location>
</feature>
<protein>
    <submittedName>
        <fullName evidence="11">NINE protein</fullName>
    </submittedName>
</protein>
<feature type="domain" description="PsbP C-terminal" evidence="8">
    <location>
        <begin position="369"/>
        <end position="513"/>
    </location>
</feature>
<evidence type="ECO:0000259" key="9">
    <source>
        <dbReference type="Pfam" id="PF05154"/>
    </source>
</evidence>
<dbReference type="InterPro" id="IPR001082">
    <property type="entry name" value="Pilin"/>
</dbReference>
<evidence type="ECO:0000256" key="1">
    <source>
        <dbReference type="ARBA" id="ARBA00004141"/>
    </source>
</evidence>
<dbReference type="Pfam" id="PF00114">
    <property type="entry name" value="Pilin"/>
    <property type="match status" value="1"/>
</dbReference>
<evidence type="ECO:0000313" key="11">
    <source>
        <dbReference type="EMBL" id="RDH43964.1"/>
    </source>
</evidence>
<dbReference type="SUPFAM" id="SSF54523">
    <property type="entry name" value="Pili subunits"/>
    <property type="match status" value="1"/>
</dbReference>
<dbReference type="AlphaFoldDB" id="A0A4P9VNI9"/>
<gene>
    <name evidence="11" type="ORF">B9G39_11190</name>
</gene>
<evidence type="ECO:0000256" key="2">
    <source>
        <dbReference type="ARBA" id="ARBA00005233"/>
    </source>
</evidence>
<dbReference type="GO" id="GO:0009289">
    <property type="term" value="C:pilus"/>
    <property type="evidence" value="ECO:0007669"/>
    <property type="project" value="InterPro"/>
</dbReference>
<evidence type="ECO:0000256" key="6">
    <source>
        <dbReference type="SAM" id="MobiDB-lite"/>
    </source>
</evidence>
<comment type="caution">
    <text evidence="11">The sequence shown here is derived from an EMBL/GenBank/DDBJ whole genome shotgun (WGS) entry which is preliminary data.</text>
</comment>
<comment type="similarity">
    <text evidence="2">Belongs to the N-Me-Phe pilin family.</text>
</comment>
<feature type="transmembrane region" description="Helical" evidence="7">
    <location>
        <begin position="226"/>
        <end position="251"/>
    </location>
</feature>
<dbReference type="RefSeq" id="WP_094787188.1">
    <property type="nucleotide sequence ID" value="NZ_NDXW01000001.1"/>
</dbReference>
<keyword evidence="12" id="KW-1185">Reference proteome</keyword>
<feature type="region of interest" description="Disordered" evidence="6">
    <location>
        <begin position="87"/>
        <end position="110"/>
    </location>
</feature>
<reference evidence="11 12" key="1">
    <citation type="submission" date="2017-04" db="EMBL/GenBank/DDBJ databases">
        <title>Draft genome sequence of Zooshikella ganghwensis VG4 isolated from Red Sea sediments.</title>
        <authorList>
            <person name="Rehman Z."/>
            <person name="Alam I."/>
            <person name="Kamau A."/>
            <person name="Bajic V."/>
            <person name="Leiknes T."/>
        </authorList>
    </citation>
    <scope>NUCLEOTIDE SEQUENCE [LARGE SCALE GENOMIC DNA]</scope>
    <source>
        <strain evidence="11 12">VG4</strain>
    </source>
</reference>
<dbReference type="Pfam" id="PF05154">
    <property type="entry name" value="TM2"/>
    <property type="match status" value="1"/>
</dbReference>